<gene>
    <name evidence="2" type="ORF">DEQ80_05370</name>
</gene>
<dbReference type="STRING" id="229919.GCA_001050195_02136"/>
<feature type="transmembrane region" description="Helical" evidence="1">
    <location>
        <begin position="183"/>
        <end position="200"/>
    </location>
</feature>
<evidence type="ECO:0000256" key="1">
    <source>
        <dbReference type="SAM" id="Phobius"/>
    </source>
</evidence>
<dbReference type="Pfam" id="PF13197">
    <property type="entry name" value="DUF4013"/>
    <property type="match status" value="1"/>
</dbReference>
<accession>A0A3D1JFB3</accession>
<dbReference type="Proteomes" id="UP000264141">
    <property type="component" value="Unassembled WGS sequence"/>
</dbReference>
<evidence type="ECO:0008006" key="4">
    <source>
        <dbReference type="Google" id="ProtNLM"/>
    </source>
</evidence>
<evidence type="ECO:0000313" key="3">
    <source>
        <dbReference type="Proteomes" id="UP000264141"/>
    </source>
</evidence>
<proteinExistence type="predicted"/>
<feature type="transmembrane region" description="Helical" evidence="1">
    <location>
        <begin position="143"/>
        <end position="162"/>
    </location>
</feature>
<evidence type="ECO:0000313" key="2">
    <source>
        <dbReference type="EMBL" id="HCE17269.1"/>
    </source>
</evidence>
<feature type="transmembrane region" description="Helical" evidence="1">
    <location>
        <begin position="83"/>
        <end position="106"/>
    </location>
</feature>
<feature type="transmembrane region" description="Helical" evidence="1">
    <location>
        <begin position="206"/>
        <end position="228"/>
    </location>
</feature>
<sequence length="257" mass="28664">MRESFSISGMKGLFLFPLRGKEWGRKLLYLGLFWLAGGLVPVIPWLFAGGYFAVVVRNVVRDEGEKIPEWQDWNRFIVDGIRLLGAGLIFFLPLGLFFSTAFSLYFGTSIAGIALARGGKEIASLLTSFGGLLFYGWCLTVGMLLSLLLGLVAWPAITYMILEERFSALFEVKAWWKIVRANPGGYLIAMFLFWGVIIAFQVISQWFFFTVVLCVFLPVIYAVAMPYLTLITAGLVGQVYRESLEALGKTVSSGMEV</sequence>
<keyword evidence="1" id="KW-0812">Transmembrane</keyword>
<reference evidence="2 3" key="1">
    <citation type="journal article" date="2018" name="Nat. Biotechnol.">
        <title>A standardized bacterial taxonomy based on genome phylogeny substantially revises the tree of life.</title>
        <authorList>
            <person name="Parks D.H."/>
            <person name="Chuvochina M."/>
            <person name="Waite D.W."/>
            <person name="Rinke C."/>
            <person name="Skarshewski A."/>
            <person name="Chaumeil P.A."/>
            <person name="Hugenholtz P."/>
        </authorList>
    </citation>
    <scope>NUCLEOTIDE SEQUENCE [LARGE SCALE GENOMIC DNA]</scope>
    <source>
        <strain evidence="2">UBA8781</strain>
    </source>
</reference>
<dbReference type="AlphaFoldDB" id="A0A3D1JFB3"/>
<protein>
    <recommendedName>
        <fullName evidence="4">DUF4013 domain-containing protein</fullName>
    </recommendedName>
</protein>
<name>A0A3D1JFB3_9CHLR</name>
<keyword evidence="1" id="KW-1133">Transmembrane helix</keyword>
<comment type="caution">
    <text evidence="2">The sequence shown here is derived from an EMBL/GenBank/DDBJ whole genome shotgun (WGS) entry which is preliminary data.</text>
</comment>
<dbReference type="InterPro" id="IPR025098">
    <property type="entry name" value="DUF4013"/>
</dbReference>
<dbReference type="EMBL" id="DPBP01000022">
    <property type="protein sequence ID" value="HCE17269.1"/>
    <property type="molecule type" value="Genomic_DNA"/>
</dbReference>
<keyword evidence="1" id="KW-0472">Membrane</keyword>
<organism evidence="2 3">
    <name type="scientific">Anaerolinea thermolimosa</name>
    <dbReference type="NCBI Taxonomy" id="229919"/>
    <lineage>
        <taxon>Bacteria</taxon>
        <taxon>Bacillati</taxon>
        <taxon>Chloroflexota</taxon>
        <taxon>Anaerolineae</taxon>
        <taxon>Anaerolineales</taxon>
        <taxon>Anaerolineaceae</taxon>
        <taxon>Anaerolinea</taxon>
    </lineage>
</organism>
<feature type="transmembrane region" description="Helical" evidence="1">
    <location>
        <begin position="27"/>
        <end position="47"/>
    </location>
</feature>